<comment type="caution">
    <text evidence="2">The sequence shown here is derived from an EMBL/GenBank/DDBJ whole genome shotgun (WGS) entry which is preliminary data.</text>
</comment>
<feature type="signal peptide" evidence="1">
    <location>
        <begin position="1"/>
        <end position="21"/>
    </location>
</feature>
<evidence type="ECO:0000313" key="2">
    <source>
        <dbReference type="EMBL" id="TDQ41845.1"/>
    </source>
</evidence>
<dbReference type="Proteomes" id="UP000295375">
    <property type="component" value="Unassembled WGS sequence"/>
</dbReference>
<proteinExistence type="predicted"/>
<dbReference type="OrthoDB" id="9769898at2"/>
<protein>
    <submittedName>
        <fullName evidence="2">Uncharacterized protein (DUF885 family)</fullName>
    </submittedName>
</protein>
<sequence>MKSTVVMSALLWGATALPLAAASTEGERFNEWLATQWQAELKRSPIQATSIGDERYNDKFVNFMTAEFREESKRLVRTQLSELKKFDRNKLDGQDRLSFDIYQMNLESAVEGERFPDWMQPLNQFGSAPAFLAQMGSGKSIQPFRNTKDYDNWLKRLDSAIAAIDTMIGNMQQGVKNGVVQPKPIMEKVLPQLQALIVEDVEKSVFWGCMQNFPESVSAEDQKRLKKQYKALLNDKVMPAYRRLLDYVKNDYLPHTRTSTAWSALPDGKAWYAYRVKEMTTTELNPDVIHDIGLKEVARIRGEMDQVRKQVKFKGDLHAFFKHLQTAPEFFFEKPEDVLARYRELQTDINARLPKLFDVFPKADYEIREVEAFRAQSAAGASYQEPSADGSRPGVFYVNTYNLKAQPKWGTETLSLHEASPGHHFQSALSQEVESLPSFRRFGTYYVAYGEGWALYAESIGKELGLFTDPYQWFGRLNDEQLRAMRLVVDTGLHHKGWSREQAIQYMADNSALADTDIVAEVERYIAIPGQALGYKIGQLEMTRLRAEAEATLGDKFDVKAFHRVMLLDGPLPMKVLRTKTEEWIAAEKAKN</sequence>
<dbReference type="InterPro" id="IPR010281">
    <property type="entry name" value="DUF885"/>
</dbReference>
<reference evidence="2 3" key="1">
    <citation type="submission" date="2019-03" db="EMBL/GenBank/DDBJ databases">
        <title>Genomic Encyclopedia of Type Strains, Phase IV (KMG-IV): sequencing the most valuable type-strain genomes for metagenomic binning, comparative biology and taxonomic classification.</title>
        <authorList>
            <person name="Goeker M."/>
        </authorList>
    </citation>
    <scope>NUCLEOTIDE SEQUENCE [LARGE SCALE GENOMIC DNA]</scope>
    <source>
        <strain evidence="2 3">DSM 103792</strain>
    </source>
</reference>
<dbReference type="AlphaFoldDB" id="A0A4R6UAV3"/>
<evidence type="ECO:0000256" key="1">
    <source>
        <dbReference type="SAM" id="SignalP"/>
    </source>
</evidence>
<organism evidence="2 3">
    <name type="scientific">Permianibacter aggregans</name>
    <dbReference type="NCBI Taxonomy" id="1510150"/>
    <lineage>
        <taxon>Bacteria</taxon>
        <taxon>Pseudomonadati</taxon>
        <taxon>Pseudomonadota</taxon>
        <taxon>Gammaproteobacteria</taxon>
        <taxon>Pseudomonadales</taxon>
        <taxon>Pseudomonadaceae</taxon>
        <taxon>Permianibacter</taxon>
    </lineage>
</organism>
<accession>A0A4R6UAV3</accession>
<gene>
    <name evidence="2" type="ORF">EV696_13718</name>
</gene>
<evidence type="ECO:0000313" key="3">
    <source>
        <dbReference type="Proteomes" id="UP000295375"/>
    </source>
</evidence>
<dbReference type="RefSeq" id="WP_133593935.1">
    <property type="nucleotide sequence ID" value="NZ_CP037953.1"/>
</dbReference>
<dbReference type="PANTHER" id="PTHR33361">
    <property type="entry name" value="GLR0591 PROTEIN"/>
    <property type="match status" value="1"/>
</dbReference>
<dbReference type="EMBL" id="SNYM01000037">
    <property type="protein sequence ID" value="TDQ41845.1"/>
    <property type="molecule type" value="Genomic_DNA"/>
</dbReference>
<name>A0A4R6UAV3_9GAMM</name>
<feature type="chain" id="PRO_5020622206" evidence="1">
    <location>
        <begin position="22"/>
        <end position="592"/>
    </location>
</feature>
<keyword evidence="3" id="KW-1185">Reference proteome</keyword>
<dbReference type="Pfam" id="PF05960">
    <property type="entry name" value="DUF885"/>
    <property type="match status" value="1"/>
</dbReference>
<keyword evidence="1" id="KW-0732">Signal</keyword>
<dbReference type="PANTHER" id="PTHR33361:SF16">
    <property type="entry name" value="DUF885 DOMAIN-CONTAINING PROTEIN"/>
    <property type="match status" value="1"/>
</dbReference>